<proteinExistence type="predicted"/>
<dbReference type="Proteomes" id="UP000700334">
    <property type="component" value="Unassembled WGS sequence"/>
</dbReference>
<dbReference type="SUPFAM" id="SSF54495">
    <property type="entry name" value="UBC-like"/>
    <property type="match status" value="1"/>
</dbReference>
<accession>A0A8J6A7Z6</accession>
<reference evidence="1" key="1">
    <citation type="journal article" date="2021" name="Evol. Appl.">
        <title>The genome of the Pyrenean desman and the effects of bottlenecks and inbreeding on the genomic landscape of an endangered species.</title>
        <authorList>
            <person name="Escoda L."/>
            <person name="Castresana J."/>
        </authorList>
    </citation>
    <scope>NUCLEOTIDE SEQUENCE</scope>
    <source>
        <strain evidence="1">IBE-C5619</strain>
    </source>
</reference>
<dbReference type="AlphaFoldDB" id="A0A8J6A7Z6"/>
<sequence length="115" mass="12889">MLSSSCARLQLCSAGPGRKDSFPCKPQLWDLTQSISRGCVPCLTIHFPADYSFRPPEEAFMRTYHPRMQDLSGQPKITVVSLNYYSSPLTPCSLLCDPNPEEPVGARDDMIYKTE</sequence>
<protein>
    <submittedName>
        <fullName evidence="1">Ubiquitin-conjugating enzyme E2 D3</fullName>
    </submittedName>
</protein>
<comment type="caution">
    <text evidence="1">The sequence shown here is derived from an EMBL/GenBank/DDBJ whole genome shotgun (WGS) entry which is preliminary data.</text>
</comment>
<dbReference type="Gene3D" id="3.10.110.10">
    <property type="entry name" value="Ubiquitin Conjugating Enzyme"/>
    <property type="match status" value="1"/>
</dbReference>
<name>A0A8J6A7Z6_GALPY</name>
<gene>
    <name evidence="1" type="ORF">J0S82_019295</name>
</gene>
<keyword evidence="2" id="KW-1185">Reference proteome</keyword>
<dbReference type="EMBL" id="JAGFMF010011709">
    <property type="protein sequence ID" value="KAG8515518.1"/>
    <property type="molecule type" value="Genomic_DNA"/>
</dbReference>
<evidence type="ECO:0000313" key="1">
    <source>
        <dbReference type="EMBL" id="KAG8515518.1"/>
    </source>
</evidence>
<dbReference type="InterPro" id="IPR016135">
    <property type="entry name" value="UBQ-conjugating_enzyme/RWD"/>
</dbReference>
<organism evidence="1 2">
    <name type="scientific">Galemys pyrenaicus</name>
    <name type="common">Iberian desman</name>
    <name type="synonym">Pyrenean desman</name>
    <dbReference type="NCBI Taxonomy" id="202257"/>
    <lineage>
        <taxon>Eukaryota</taxon>
        <taxon>Metazoa</taxon>
        <taxon>Chordata</taxon>
        <taxon>Craniata</taxon>
        <taxon>Vertebrata</taxon>
        <taxon>Euteleostomi</taxon>
        <taxon>Mammalia</taxon>
        <taxon>Eutheria</taxon>
        <taxon>Laurasiatheria</taxon>
        <taxon>Eulipotyphla</taxon>
        <taxon>Talpidae</taxon>
        <taxon>Galemys</taxon>
    </lineage>
</organism>
<evidence type="ECO:0000313" key="2">
    <source>
        <dbReference type="Proteomes" id="UP000700334"/>
    </source>
</evidence>